<name>F9ZZE0_METMM</name>
<dbReference type="Gene3D" id="3.30.750.24">
    <property type="entry name" value="STAS domain"/>
    <property type="match status" value="1"/>
</dbReference>
<sequence>MQTLTIEDELTIFTAADQKPHLLAFLNSADDLEINLSKVEEMDTAGLQLLILIKREAAQADKKLRFVMHSKVVLEILELANLTTAFGDQVILAHNEE</sequence>
<reference evidence="3" key="3">
    <citation type="submission" date="2011-05" db="EMBL/GenBank/DDBJ databases">
        <title>Complete sequence of Methylomonas methanica MC09.</title>
        <authorList>
            <consortium name="US DOE Joint Genome Institute"/>
            <person name="Lucas S."/>
            <person name="Han J."/>
            <person name="Lapidus A."/>
            <person name="Cheng J.-F."/>
            <person name="Goodwin L."/>
            <person name="Pitluck S."/>
            <person name="Peters L."/>
            <person name="Mikhailova N."/>
            <person name="Teshima H."/>
            <person name="Han C."/>
            <person name="Tapia R."/>
            <person name="Land M."/>
            <person name="Hauser L."/>
            <person name="Kyrpides N."/>
            <person name="Ivanova N."/>
            <person name="Pagani I."/>
            <person name="Stein L."/>
            <person name="Woyke T."/>
        </authorList>
    </citation>
    <scope>NUCLEOTIDE SEQUENCE [LARGE SCALE GENOMIC DNA]</scope>
    <source>
        <strain evidence="3">MC09</strain>
    </source>
</reference>
<dbReference type="KEGG" id="mmt:Metme_3979"/>
<dbReference type="InterPro" id="IPR052746">
    <property type="entry name" value="MlaB_ABC_Transporter"/>
</dbReference>
<dbReference type="PROSITE" id="PS50801">
    <property type="entry name" value="STAS"/>
    <property type="match status" value="1"/>
</dbReference>
<reference evidence="2 3" key="1">
    <citation type="journal article" date="2011" name="J. Bacteriol.">
        <title>Complete Genome Sequence of the Aerobic Marine Methanotroph Methylomonas methanica MC09.</title>
        <authorList>
            <person name="Boden R."/>
            <person name="Cunliffe M."/>
            <person name="Scanlan J."/>
            <person name="Moussard H."/>
            <person name="Kits K.D."/>
            <person name="Klotz M.G."/>
            <person name="Jetten M.S."/>
            <person name="Vuilleumier S."/>
            <person name="Han J."/>
            <person name="Peters L."/>
            <person name="Mikhailova N."/>
            <person name="Teshima H."/>
            <person name="Tapia R."/>
            <person name="Kyrpides N."/>
            <person name="Ivanova N."/>
            <person name="Pagani I."/>
            <person name="Cheng J.F."/>
            <person name="Goodwin L."/>
            <person name="Han C."/>
            <person name="Hauser L."/>
            <person name="Land M.L."/>
            <person name="Lapidus A."/>
            <person name="Lucas S."/>
            <person name="Pitluck S."/>
            <person name="Woyke T."/>
            <person name="Stein L."/>
            <person name="Murrell J.C."/>
        </authorList>
    </citation>
    <scope>NUCLEOTIDE SEQUENCE [LARGE SCALE GENOMIC DNA]</scope>
    <source>
        <strain evidence="2 3">MC09</strain>
    </source>
</reference>
<dbReference type="OrthoDB" id="5816515at2"/>
<dbReference type="InterPro" id="IPR002645">
    <property type="entry name" value="STAS_dom"/>
</dbReference>
<dbReference type="Pfam" id="PF13466">
    <property type="entry name" value="STAS_2"/>
    <property type="match status" value="1"/>
</dbReference>
<dbReference type="HOGENOM" id="CLU_115403_14_0_6"/>
<dbReference type="PANTHER" id="PTHR35849">
    <property type="entry name" value="BLR2341 PROTEIN"/>
    <property type="match status" value="1"/>
</dbReference>
<dbReference type="STRING" id="857087.Metme_3979"/>
<proteinExistence type="predicted"/>
<keyword evidence="3" id="KW-1185">Reference proteome</keyword>
<protein>
    <recommendedName>
        <fullName evidence="1">STAS domain-containing protein</fullName>
    </recommendedName>
</protein>
<dbReference type="CDD" id="cd07043">
    <property type="entry name" value="STAS_anti-anti-sigma_factors"/>
    <property type="match status" value="1"/>
</dbReference>
<evidence type="ECO:0000313" key="3">
    <source>
        <dbReference type="Proteomes" id="UP000008888"/>
    </source>
</evidence>
<dbReference type="EMBL" id="CP002738">
    <property type="protein sequence ID" value="AEG02333.1"/>
    <property type="molecule type" value="Genomic_DNA"/>
</dbReference>
<dbReference type="RefSeq" id="WP_013820549.1">
    <property type="nucleotide sequence ID" value="NC_015572.1"/>
</dbReference>
<dbReference type="InterPro" id="IPR058548">
    <property type="entry name" value="MlaB-like_STAS"/>
</dbReference>
<feature type="domain" description="STAS" evidence="1">
    <location>
        <begin position="1"/>
        <end position="97"/>
    </location>
</feature>
<gene>
    <name evidence="2" type="ordered locus">Metme_3979</name>
</gene>
<dbReference type="Proteomes" id="UP000008888">
    <property type="component" value="Chromosome"/>
</dbReference>
<reference key="2">
    <citation type="submission" date="2011-05" db="EMBL/GenBank/DDBJ databases">
        <title>Complete genome sequence of the aerobic marine methanotroph Methylomonas methanica MC09.</title>
        <authorList>
            <person name="Boden R."/>
            <person name="Cunliffe M."/>
            <person name="Scanlan J."/>
            <person name="Moussard H."/>
            <person name="Kits K.D."/>
            <person name="Klotz M."/>
            <person name="Jetten M."/>
            <person name="Vuilleumier S."/>
            <person name="Han J."/>
            <person name="Peters L."/>
            <person name="Mikhailova N."/>
            <person name="Teshima H."/>
            <person name="Tapia R."/>
            <person name="Kyrpides N."/>
            <person name="Ivanova N."/>
            <person name="Pagani I."/>
            <person name="Cheng J.-F."/>
            <person name="Goodwin L."/>
            <person name="Han C."/>
            <person name="Hauser L."/>
            <person name="Land M."/>
            <person name="Lapidus A."/>
            <person name="Lucas S."/>
            <person name="Pitluck S."/>
            <person name="Woyke T."/>
            <person name="Stein L.Y."/>
            <person name="Murrell C."/>
        </authorList>
    </citation>
    <scope>NUCLEOTIDE SEQUENCE</scope>
    <source>
        <strain>MC09</strain>
    </source>
</reference>
<evidence type="ECO:0000259" key="1">
    <source>
        <dbReference type="PROSITE" id="PS50801"/>
    </source>
</evidence>
<dbReference type="eggNOG" id="COG1366">
    <property type="taxonomic scope" value="Bacteria"/>
</dbReference>
<evidence type="ECO:0000313" key="2">
    <source>
        <dbReference type="EMBL" id="AEG02333.1"/>
    </source>
</evidence>
<dbReference type="SUPFAM" id="SSF52091">
    <property type="entry name" value="SpoIIaa-like"/>
    <property type="match status" value="1"/>
</dbReference>
<dbReference type="InterPro" id="IPR036513">
    <property type="entry name" value="STAS_dom_sf"/>
</dbReference>
<organism evidence="2 3">
    <name type="scientific">Methylomonas methanica (strain DSM 25384 / MC09)</name>
    <dbReference type="NCBI Taxonomy" id="857087"/>
    <lineage>
        <taxon>Bacteria</taxon>
        <taxon>Pseudomonadati</taxon>
        <taxon>Pseudomonadota</taxon>
        <taxon>Gammaproteobacteria</taxon>
        <taxon>Methylococcales</taxon>
        <taxon>Methylococcaceae</taxon>
        <taxon>Methylomonas</taxon>
    </lineage>
</organism>
<dbReference type="AlphaFoldDB" id="F9ZZE0"/>
<accession>F9ZZE0</accession>
<dbReference type="PANTHER" id="PTHR35849:SF2">
    <property type="entry name" value="BLR2341 PROTEIN"/>
    <property type="match status" value="1"/>
</dbReference>